<feature type="coiled-coil region" evidence="1">
    <location>
        <begin position="907"/>
        <end position="972"/>
    </location>
</feature>
<dbReference type="SUPFAM" id="SSF52540">
    <property type="entry name" value="P-loop containing nucleoside triphosphate hydrolases"/>
    <property type="match status" value="1"/>
</dbReference>
<dbReference type="InterPro" id="IPR027417">
    <property type="entry name" value="P-loop_NTPase"/>
</dbReference>
<gene>
    <name evidence="4" type="ORF">SAMN05421547_101523</name>
</gene>
<dbReference type="GO" id="GO:0006302">
    <property type="term" value="P:double-strand break repair"/>
    <property type="evidence" value="ECO:0007669"/>
    <property type="project" value="InterPro"/>
</dbReference>
<evidence type="ECO:0000313" key="5">
    <source>
        <dbReference type="Proteomes" id="UP000183417"/>
    </source>
</evidence>
<evidence type="ECO:0000256" key="2">
    <source>
        <dbReference type="SAM" id="MobiDB-lite"/>
    </source>
</evidence>
<dbReference type="GeneID" id="94695333"/>
<name>A0A1H3F881_9BURK</name>
<protein>
    <submittedName>
        <fullName evidence="4">Exonuclease SbcC</fullName>
    </submittedName>
</protein>
<reference evidence="4 5" key="1">
    <citation type="submission" date="2016-10" db="EMBL/GenBank/DDBJ databases">
        <authorList>
            <person name="de Groot N.N."/>
        </authorList>
    </citation>
    <scope>NUCLEOTIDE SEQUENCE [LARGE SCALE GENOMIC DNA]</scope>
    <source>
        <strain evidence="4 5">LMG 24775</strain>
    </source>
</reference>
<feature type="coiled-coil region" evidence="1">
    <location>
        <begin position="768"/>
        <end position="795"/>
    </location>
</feature>
<dbReference type="AlphaFoldDB" id="A0A1H3F881"/>
<dbReference type="Pfam" id="PF13558">
    <property type="entry name" value="SbcC_Walker_B"/>
    <property type="match status" value="1"/>
</dbReference>
<sequence>MKILTLRLKNLNSLKGEWRIDFTQAPFAGNGLFAITGATGAGKSTLLDAICLALYHETPRLKTISASANDLMTRHTADCLAEVEFEVKGQVYRAFWSQRRARDRVDGALQAPKVELARGDGSILSSQTRDKLEQTAAITGLDFDRFTKSMLLAQGGFAAFLQANANERAGLLEELTGTEIYGLISQKVFERARDARQRLDQLKAQADGVELLTPEARDALHAQADSLVTEQATLQADYLRAQAQHQWQQQLAQATQTLQSARTGCADAAQALEQATPELERLANDEPAQALQPLHQAWQRSTAACDDSRQQLQQLREHEQQTQTRLLLQHRHAQALSARLAQAAQDTLARQQAEHQTLEQFCTHHAAHALLGERLGSWRQQFKLRASQQQQAAHQQQALRKLDAEQARMAQSVEAGAAQVQAATDAQARASAALQHAQDEQAQRLQGSGGMAELRAREQAEQDRLHLWRQAETQAAQRRELARQQQTLARELREGTALAQQQTDTWQALRTRYIDVREQVRDKQKLLAQEQRIQSLSEHRHALQPGQPCPLCGAQEHPAVAAYEALDASATEAALRRKQEELDALQTQGETARATLAATTAAQAARQRQADELEQDIARWHDTWYDTWQGLTQPLQLAPDSWQQADTLAASAQACARQLDTLKRAVQAAEQGEQAVQQAKDAAQHSRQTLQTAQGQLALQQQALADHSARREELQQSIAGLQAEAQALNAQLQASLGEAGHTLPDDAQPWLEAREAEWQHWQQARHDLQQLAQSMALQRKECEAAEADAQRWKKQSETQWEAQCEVQRTAQHHPVDTAVAEPPSLPMPPLEQLPQALAECVSDIAALTRQQDALQGQQQQAQATLARQREEAAQAESAWQAALAASPFADEPAYLQALLPAPERQRLVALRQQLQAAQQRAATLLEAAQREHAQLQAQALTEAAPEEIQARLQTLEERRNALSEQLGGVRTQLADDQRRRQGQQALFERIAAQASDSELWQHLDGLIGSAKGDKYRRFAQGLTLDHLLHLANLHLSRLHGRYLLRRKPEGELELDIVDSWQGDTPRDTRTLSGGEAFLVSLALALALSDLVSHKTSIDSLFLDEGFGTLDADTLEIALTALDRLNDSGKMIGIISHVEALKERIAVQVRVEKGGGVGHSRLVVSS</sequence>
<accession>A0A1H3F881</accession>
<evidence type="ECO:0000259" key="3">
    <source>
        <dbReference type="Pfam" id="PF13476"/>
    </source>
</evidence>
<feature type="coiled-coil region" evidence="1">
    <location>
        <begin position="662"/>
        <end position="738"/>
    </location>
</feature>
<dbReference type="Gene3D" id="3.40.50.300">
    <property type="entry name" value="P-loop containing nucleotide triphosphate hydrolases"/>
    <property type="match status" value="2"/>
</dbReference>
<feature type="domain" description="Rad50/SbcC-type AAA" evidence="3">
    <location>
        <begin position="6"/>
        <end position="205"/>
    </location>
</feature>
<dbReference type="InterPro" id="IPR038729">
    <property type="entry name" value="Rad50/SbcC_AAA"/>
</dbReference>
<evidence type="ECO:0000256" key="1">
    <source>
        <dbReference type="SAM" id="Coils"/>
    </source>
</evidence>
<dbReference type="GO" id="GO:0016887">
    <property type="term" value="F:ATP hydrolysis activity"/>
    <property type="evidence" value="ECO:0007669"/>
    <property type="project" value="InterPro"/>
</dbReference>
<evidence type="ECO:0000313" key="4">
    <source>
        <dbReference type="EMBL" id="SDX86568.1"/>
    </source>
</evidence>
<organism evidence="4 5">
    <name type="scientific">Delftia lacustris</name>
    <dbReference type="NCBI Taxonomy" id="558537"/>
    <lineage>
        <taxon>Bacteria</taxon>
        <taxon>Pseudomonadati</taxon>
        <taxon>Pseudomonadota</taxon>
        <taxon>Betaproteobacteria</taxon>
        <taxon>Burkholderiales</taxon>
        <taxon>Comamonadaceae</taxon>
        <taxon>Delftia</taxon>
    </lineage>
</organism>
<keyword evidence="4" id="KW-0378">Hydrolase</keyword>
<feature type="coiled-coil region" evidence="1">
    <location>
        <begin position="844"/>
        <end position="878"/>
    </location>
</feature>
<keyword evidence="4" id="KW-0540">Nuclease</keyword>
<dbReference type="Pfam" id="PF13476">
    <property type="entry name" value="AAA_23"/>
    <property type="match status" value="1"/>
</dbReference>
<feature type="coiled-coil region" evidence="1">
    <location>
        <begin position="568"/>
        <end position="595"/>
    </location>
</feature>
<dbReference type="RefSeq" id="WP_074920874.1">
    <property type="nucleotide sequence ID" value="NZ_CP141274.1"/>
</dbReference>
<feature type="coiled-coil region" evidence="1">
    <location>
        <begin position="185"/>
        <end position="212"/>
    </location>
</feature>
<dbReference type="Proteomes" id="UP000183417">
    <property type="component" value="Unassembled WGS sequence"/>
</dbReference>
<feature type="region of interest" description="Disordered" evidence="2">
    <location>
        <begin position="431"/>
        <end position="458"/>
    </location>
</feature>
<proteinExistence type="predicted"/>
<dbReference type="PANTHER" id="PTHR32114">
    <property type="entry name" value="ABC TRANSPORTER ABCH.3"/>
    <property type="match status" value="1"/>
</dbReference>
<dbReference type="PANTHER" id="PTHR32114:SF2">
    <property type="entry name" value="ABC TRANSPORTER ABCH.3"/>
    <property type="match status" value="1"/>
</dbReference>
<dbReference type="GO" id="GO:0004527">
    <property type="term" value="F:exonuclease activity"/>
    <property type="evidence" value="ECO:0007669"/>
    <property type="project" value="UniProtKB-KW"/>
</dbReference>
<keyword evidence="1" id="KW-0175">Coiled coil</keyword>
<keyword evidence="4" id="KW-0269">Exonuclease</keyword>
<dbReference type="EMBL" id="FNPE01000001">
    <property type="protein sequence ID" value="SDX86568.1"/>
    <property type="molecule type" value="Genomic_DNA"/>
</dbReference>